<keyword evidence="2 8" id="KW-0547">Nucleotide-binding</keyword>
<dbReference type="Pfam" id="PF00270">
    <property type="entry name" value="DEAD"/>
    <property type="match status" value="1"/>
</dbReference>
<dbReference type="PANTHER" id="PTHR47963:SF5">
    <property type="entry name" value="DEAD-BOX ATP-DEPENDENT RNA HELICASE CSHA"/>
    <property type="match status" value="1"/>
</dbReference>
<dbReference type="PANTHER" id="PTHR47963">
    <property type="entry name" value="DEAD-BOX ATP-DEPENDENT RNA HELICASE 47, MITOCHONDRIAL"/>
    <property type="match status" value="1"/>
</dbReference>
<evidence type="ECO:0000259" key="11">
    <source>
        <dbReference type="PROSITE" id="PS51192"/>
    </source>
</evidence>
<keyword evidence="6 8" id="KW-0694">RNA-binding</keyword>
<comment type="subcellular location">
    <subcellularLocation>
        <location evidence="8">Cytoplasm</location>
    </subcellularLocation>
</comment>
<dbReference type="Pfam" id="PF00271">
    <property type="entry name" value="Helicase_C"/>
    <property type="match status" value="1"/>
</dbReference>
<keyword evidence="4 8" id="KW-0347">Helicase</keyword>
<dbReference type="PROSITE" id="PS00039">
    <property type="entry name" value="DEAD_ATP_HELICASE"/>
    <property type="match status" value="1"/>
</dbReference>
<evidence type="ECO:0000256" key="7">
    <source>
        <dbReference type="ARBA" id="ARBA00023016"/>
    </source>
</evidence>
<evidence type="ECO:0000259" key="12">
    <source>
        <dbReference type="PROSITE" id="PS51194"/>
    </source>
</evidence>
<evidence type="ECO:0000259" key="13">
    <source>
        <dbReference type="PROSITE" id="PS51195"/>
    </source>
</evidence>
<evidence type="ECO:0000256" key="10">
    <source>
        <dbReference type="SAM" id="MobiDB-lite"/>
    </source>
</evidence>
<comment type="subunit">
    <text evidence="8">Oligomerizes, may be a member of the RNA degradosome.</text>
</comment>
<organism evidence="14 15">
    <name type="scientific">Carnobacterium inhibens</name>
    <dbReference type="NCBI Taxonomy" id="147709"/>
    <lineage>
        <taxon>Bacteria</taxon>
        <taxon>Bacillati</taxon>
        <taxon>Bacillota</taxon>
        <taxon>Bacilli</taxon>
        <taxon>Lactobacillales</taxon>
        <taxon>Carnobacteriaceae</taxon>
        <taxon>Carnobacterium</taxon>
    </lineage>
</organism>
<proteinExistence type="inferred from homology"/>
<evidence type="ECO:0000256" key="8">
    <source>
        <dbReference type="HAMAP-Rule" id="MF_01493"/>
    </source>
</evidence>
<dbReference type="SMART" id="SM00487">
    <property type="entry name" value="DEXDc"/>
    <property type="match status" value="1"/>
</dbReference>
<dbReference type="InterPro" id="IPR014014">
    <property type="entry name" value="RNA_helicase_DEAD_Q_motif"/>
</dbReference>
<sequence>MGGNILKFTELGLAPELLKSVERLGFEEATPIQSQTIPLALEGKDVIGQAQTGTGKTAAFGLPMLQKIDVTNRNVQGLVIAPTRELAIQTQEELFRLSRDKKIRVQVVYGGADISRQIRALKDAPHIVVGTPGRLLDHIKRKTLKLGHVETLVLDEADEMLNMGFIDDIETIIHEVPDVRQTLLFSATMPPAIKRIGVRFMKDPEHVQIKATTMSDSLIEQFFVRCKDFEKFDIMTRLFDVQTPELTIIFGRTKRRVDELARGLEARGYRAEGIHGDLSQQKRMSVLKSFKTGKLDVLVATDVAARGLDISGVTHVYNYDIPQDPESYVHRIGRTGRAGKEGVSVTFITPNEMGYLRVIEDLTKKAMTPLRPPTNAEAFEGQIKASIDEVGSIIDANGLNRYEKAAAQLLETYTAEDLAAAFLKSVTKDADEVPVKITPERPLPGRKGGSSHGGGSNRGASKGGYRGGNNRSGKPSERRGGGSSSASGKWNKDSKRSGSDNRRKDSRSKSTTDSRRKAGGERKFTIRDKD</sequence>
<dbReference type="GO" id="GO:0004386">
    <property type="term" value="F:helicase activity"/>
    <property type="evidence" value="ECO:0007669"/>
    <property type="project" value="UniProtKB-KW"/>
</dbReference>
<dbReference type="InterPro" id="IPR044742">
    <property type="entry name" value="DEAD/DEAH_RhlB"/>
</dbReference>
<evidence type="ECO:0000313" key="15">
    <source>
        <dbReference type="Proteomes" id="UP000638836"/>
    </source>
</evidence>
<keyword evidence="3 8" id="KW-0378">Hydrolase</keyword>
<comment type="catalytic activity">
    <reaction evidence="8">
        <text>ATP + H2O = ADP + phosphate + H(+)</text>
        <dbReference type="Rhea" id="RHEA:13065"/>
        <dbReference type="ChEBI" id="CHEBI:15377"/>
        <dbReference type="ChEBI" id="CHEBI:15378"/>
        <dbReference type="ChEBI" id="CHEBI:30616"/>
        <dbReference type="ChEBI" id="CHEBI:43474"/>
        <dbReference type="ChEBI" id="CHEBI:456216"/>
        <dbReference type="EC" id="3.6.4.13"/>
    </reaction>
</comment>
<dbReference type="Gene3D" id="3.40.50.300">
    <property type="entry name" value="P-loop containing nucleotide triphosphate hydrolases"/>
    <property type="match status" value="2"/>
</dbReference>
<evidence type="ECO:0000256" key="5">
    <source>
        <dbReference type="ARBA" id="ARBA00022840"/>
    </source>
</evidence>
<evidence type="ECO:0000313" key="14">
    <source>
        <dbReference type="EMBL" id="MBC9826077.1"/>
    </source>
</evidence>
<feature type="domain" description="DEAD-box RNA helicase Q" evidence="13">
    <location>
        <begin position="6"/>
        <end position="34"/>
    </location>
</feature>
<feature type="domain" description="Helicase ATP-binding" evidence="11">
    <location>
        <begin position="37"/>
        <end position="207"/>
    </location>
</feature>
<keyword evidence="15" id="KW-1185">Reference proteome</keyword>
<keyword evidence="7 8" id="KW-0346">Stress response</keyword>
<evidence type="ECO:0000256" key="3">
    <source>
        <dbReference type="ARBA" id="ARBA00022801"/>
    </source>
</evidence>
<evidence type="ECO:0000256" key="2">
    <source>
        <dbReference type="ARBA" id="ARBA00022741"/>
    </source>
</evidence>
<dbReference type="PROSITE" id="PS51194">
    <property type="entry name" value="HELICASE_CTER"/>
    <property type="match status" value="1"/>
</dbReference>
<dbReference type="InterPro" id="IPR050547">
    <property type="entry name" value="DEAD_box_RNA_helicases"/>
</dbReference>
<feature type="domain" description="Helicase C-terminal" evidence="12">
    <location>
        <begin position="218"/>
        <end position="378"/>
    </location>
</feature>
<feature type="short sequence motif" description="Q motif" evidence="9">
    <location>
        <begin position="6"/>
        <end position="34"/>
    </location>
</feature>
<feature type="compositionally biased region" description="Gly residues" evidence="10">
    <location>
        <begin position="446"/>
        <end position="467"/>
    </location>
</feature>
<accession>A0ABR7TEE6</accession>
<dbReference type="Proteomes" id="UP000638836">
    <property type="component" value="Unassembled WGS sequence"/>
</dbReference>
<comment type="similarity">
    <text evidence="8">Belongs to the DEAD box helicase family. CshA subfamily.</text>
</comment>
<dbReference type="SMART" id="SM00490">
    <property type="entry name" value="HELICc"/>
    <property type="match status" value="1"/>
</dbReference>
<comment type="function">
    <text evidence="8">DEAD-box RNA helicase possibly involved in RNA degradation. Unwinds dsRNA in both 5'- and 3'-directions, has RNA-dependent ATPase activity.</text>
</comment>
<dbReference type="InterPro" id="IPR030880">
    <property type="entry name" value="DEAD_helicase_CshA"/>
</dbReference>
<evidence type="ECO:0000256" key="1">
    <source>
        <dbReference type="ARBA" id="ARBA00022490"/>
    </source>
</evidence>
<dbReference type="CDD" id="cd00268">
    <property type="entry name" value="DEADc"/>
    <property type="match status" value="1"/>
</dbReference>
<feature type="compositionally biased region" description="Basic and acidic residues" evidence="10">
    <location>
        <begin position="490"/>
        <end position="530"/>
    </location>
</feature>
<reference evidence="14 15" key="1">
    <citation type="journal article" date="2020" name="Microorganisms">
        <title>New Insight into Antimicrobial Compounds from Food and Marine-Sourced Carnobacterium Species through Phenotype and Genome Analyses.</title>
        <authorList>
            <person name="Begrem S."/>
            <person name="Ivaniuk F."/>
            <person name="Gigout-Chevalier F."/>
            <person name="Kolypczuk L."/>
            <person name="Bonnetot S."/>
            <person name="Leroi F."/>
            <person name="Grovel O."/>
            <person name="Delbarre-Ladrat C."/>
            <person name="Passerini D."/>
        </authorList>
    </citation>
    <scope>NUCLEOTIDE SEQUENCE [LARGE SCALE GENOMIC DNA]</scope>
    <source>
        <strain evidence="14 15">MIP2551</strain>
    </source>
</reference>
<evidence type="ECO:0000256" key="9">
    <source>
        <dbReference type="PROSITE-ProRule" id="PRU00552"/>
    </source>
</evidence>
<dbReference type="InterPro" id="IPR001650">
    <property type="entry name" value="Helicase_C-like"/>
</dbReference>
<dbReference type="CDD" id="cd18787">
    <property type="entry name" value="SF2_C_DEAD"/>
    <property type="match status" value="1"/>
</dbReference>
<dbReference type="PROSITE" id="PS51195">
    <property type="entry name" value="Q_MOTIF"/>
    <property type="match status" value="1"/>
</dbReference>
<dbReference type="InterPro" id="IPR014001">
    <property type="entry name" value="Helicase_ATP-bd"/>
</dbReference>
<feature type="region of interest" description="Disordered" evidence="10">
    <location>
        <begin position="433"/>
        <end position="530"/>
    </location>
</feature>
<dbReference type="SUPFAM" id="SSF52540">
    <property type="entry name" value="P-loop containing nucleoside triphosphate hydrolases"/>
    <property type="match status" value="1"/>
</dbReference>
<dbReference type="PROSITE" id="PS51192">
    <property type="entry name" value="HELICASE_ATP_BIND_1"/>
    <property type="match status" value="1"/>
</dbReference>
<dbReference type="InterPro" id="IPR000629">
    <property type="entry name" value="RNA-helicase_DEAD-box_CS"/>
</dbReference>
<dbReference type="EMBL" id="WNJQ01000009">
    <property type="protein sequence ID" value="MBC9826077.1"/>
    <property type="molecule type" value="Genomic_DNA"/>
</dbReference>
<dbReference type="EC" id="3.6.4.13" evidence="8"/>
<name>A0ABR7TEE6_9LACT</name>
<evidence type="ECO:0000256" key="6">
    <source>
        <dbReference type="ARBA" id="ARBA00022884"/>
    </source>
</evidence>
<gene>
    <name evidence="8" type="primary">cshA</name>
    <name evidence="14" type="ORF">GLO26_09685</name>
</gene>
<keyword evidence="5 8" id="KW-0067">ATP-binding</keyword>
<dbReference type="InterPro" id="IPR027417">
    <property type="entry name" value="P-loop_NTPase"/>
</dbReference>
<protein>
    <recommendedName>
        <fullName evidence="8">DEAD-box ATP-dependent RNA helicase CshA</fullName>
        <ecNumber evidence="8">3.6.4.13</ecNumber>
    </recommendedName>
</protein>
<keyword evidence="1 8" id="KW-0963">Cytoplasm</keyword>
<dbReference type="HAMAP" id="MF_01493">
    <property type="entry name" value="DEAD_helicase_CshA"/>
    <property type="match status" value="1"/>
</dbReference>
<dbReference type="InterPro" id="IPR011545">
    <property type="entry name" value="DEAD/DEAH_box_helicase_dom"/>
</dbReference>
<evidence type="ECO:0000256" key="4">
    <source>
        <dbReference type="ARBA" id="ARBA00022806"/>
    </source>
</evidence>
<comment type="caution">
    <text evidence="14">The sequence shown here is derived from an EMBL/GenBank/DDBJ whole genome shotgun (WGS) entry which is preliminary data.</text>
</comment>